<sequence>MFFFITSQNECKSATETIIQNQFKIMECVICLNEINEKNKGVVYITFGGTADLERLMCKECDKRLEHNDPYKRNIEYRFDFPFVNNEQAKIFLEKSDRFVLNEGEEEKIEEFTRSLKNAADCYQDVEFPIKLNL</sequence>
<keyword evidence="2" id="KW-1185">Reference proteome</keyword>
<evidence type="ECO:0008006" key="3">
    <source>
        <dbReference type="Google" id="ProtNLM"/>
    </source>
</evidence>
<dbReference type="Proteomes" id="UP000203433">
    <property type="component" value="Segment"/>
</dbReference>
<dbReference type="RefSeq" id="YP_009182318.1">
    <property type="nucleotide sequence ID" value="NC_028491.1"/>
</dbReference>
<protein>
    <recommendedName>
        <fullName evidence="3">Ac53</fullName>
    </recommendedName>
</protein>
<evidence type="ECO:0000313" key="1">
    <source>
        <dbReference type="EMBL" id="AKN80762.1"/>
    </source>
</evidence>
<accession>A0A0R7EYV6</accession>
<gene>
    <name evidence="1" type="primary">ORF-120</name>
</gene>
<evidence type="ECO:0000313" key="2">
    <source>
        <dbReference type="Proteomes" id="UP000203433"/>
    </source>
</evidence>
<dbReference type="KEGG" id="vg:26374030"/>
<name>A0A0R7EYV6_9BBAC</name>
<reference evidence="1 2" key="1">
    <citation type="journal article" date="2015" name="J. Virol.">
        <title>A betabaculovirus-encoded gp64 homolog is a functional envelope fusion protein.</title>
        <authorList>
            <person name="Ardisson-Araujo D.M."/>
            <person name="Melo F.L."/>
            <person name="Clem R.J."/>
            <person name="Wolff J.L."/>
            <person name="Ribeiro B.M."/>
        </authorList>
    </citation>
    <scope>NUCLEOTIDE SEQUENCE [LARGE SCALE GENOMIC DNA]</scope>
    <source>
        <strain evidence="1 2">Parana-2009</strain>
    </source>
</reference>
<organism evidence="1 2">
    <name type="scientific">Diatraea saccharalis granulovirus</name>
    <dbReference type="NCBI Taxonomy" id="1675862"/>
    <lineage>
        <taxon>Viruses</taxon>
        <taxon>Viruses incertae sedis</taxon>
        <taxon>Naldaviricetes</taxon>
        <taxon>Lefavirales</taxon>
        <taxon>Baculoviridae</taxon>
        <taxon>Betabaculovirus</taxon>
        <taxon>Betabaculovirus disaccharalis</taxon>
    </lineage>
</organism>
<dbReference type="EMBL" id="KP296186">
    <property type="protein sequence ID" value="AKN80762.1"/>
    <property type="molecule type" value="Genomic_DNA"/>
</dbReference>
<dbReference type="Pfam" id="PF05883">
    <property type="entry name" value="Baculo_RING"/>
    <property type="match status" value="1"/>
</dbReference>
<dbReference type="OrthoDB" id="16663at10239"/>
<dbReference type="GeneID" id="26374030"/>
<dbReference type="InterPro" id="IPR008573">
    <property type="entry name" value="Baculovirus_U-box/Ring-like"/>
</dbReference>
<proteinExistence type="predicted"/>